<comment type="subcellular location">
    <subcellularLocation>
        <location evidence="1">Nucleus</location>
    </subcellularLocation>
</comment>
<dbReference type="SUPFAM" id="SSF50916">
    <property type="entry name" value="Rap30/74 interaction domains"/>
    <property type="match status" value="1"/>
</dbReference>
<organism evidence="13 14">
    <name type="scientific">Apodospora peruviana</name>
    <dbReference type="NCBI Taxonomy" id="516989"/>
    <lineage>
        <taxon>Eukaryota</taxon>
        <taxon>Fungi</taxon>
        <taxon>Dikarya</taxon>
        <taxon>Ascomycota</taxon>
        <taxon>Pezizomycotina</taxon>
        <taxon>Sordariomycetes</taxon>
        <taxon>Sordariomycetidae</taxon>
        <taxon>Sordariales</taxon>
        <taxon>Lasiosphaeriaceae</taxon>
        <taxon>Apodospora</taxon>
    </lineage>
</organism>
<dbReference type="InterPro" id="IPR036390">
    <property type="entry name" value="WH_DNA-bd_sf"/>
</dbReference>
<name>A0AAE0MFP7_9PEZI</name>
<dbReference type="InterPro" id="IPR040504">
    <property type="entry name" value="TFIIF_beta_N"/>
</dbReference>
<comment type="similarity">
    <text evidence="2">Belongs to the TFIIF beta subunit family.</text>
</comment>
<keyword evidence="4" id="KW-0805">Transcription regulation</keyword>
<evidence type="ECO:0000256" key="6">
    <source>
        <dbReference type="ARBA" id="ARBA00023163"/>
    </source>
</evidence>
<keyword evidence="5" id="KW-0238">DNA-binding</keyword>
<protein>
    <recommendedName>
        <fullName evidence="3">Transcription initiation factor IIF subunit beta</fullName>
    </recommendedName>
    <alternativeName>
        <fullName evidence="9">TFIIF medium subunit</fullName>
    </alternativeName>
    <alternativeName>
        <fullName evidence="8">TFIIF-beta</fullName>
    </alternativeName>
</protein>
<dbReference type="InterPro" id="IPR040450">
    <property type="entry name" value="TFIIF_beta_HTH"/>
</dbReference>
<proteinExistence type="inferred from homology"/>
<evidence type="ECO:0000256" key="3">
    <source>
        <dbReference type="ARBA" id="ARBA00021453"/>
    </source>
</evidence>
<dbReference type="PANTHER" id="PTHR10445:SF0">
    <property type="entry name" value="GENERAL TRANSCRIPTION FACTOR IIF SUBUNIT 2"/>
    <property type="match status" value="1"/>
</dbReference>
<evidence type="ECO:0000256" key="8">
    <source>
        <dbReference type="ARBA" id="ARBA00081473"/>
    </source>
</evidence>
<evidence type="ECO:0000256" key="10">
    <source>
        <dbReference type="SAM" id="MobiDB-lite"/>
    </source>
</evidence>
<sequence>MSEAVRIKADPEAPASPFGEDVMDESTDLEFYDKNLQGDTFGRMYLARLPRYVWEAWSTLDDDEEIQIGRIRQWQNPDGTTKLQMLLRDDLPQHRELPKEYNMELANPDVYNTFVFTEQDFAAYAAKNKEKAAQLAKGIPAHLLRQQQQKMQEKEKQPYDRSKRNQPYTRKSIPKRTAIAGTIKHEVICTPLRNAETDAYLSDKAFVETQQAQASKMSLHVGRMKTTLGANEEKEWGQFIRAGQQQPSKAKKMENKTARWPYNELMDAISACFSQYKYWSMKSLRAKIPQPEAYIREALEQVAVLSRSGVFANSWSLKEGYSDITASQDAAPEVADAAPGAADDMAMSDDDEDEDVKMEDVL</sequence>
<evidence type="ECO:0000256" key="7">
    <source>
        <dbReference type="ARBA" id="ARBA00023242"/>
    </source>
</evidence>
<feature type="domain" description="TFIIF beta subunit N-terminal" evidence="12">
    <location>
        <begin position="43"/>
        <end position="191"/>
    </location>
</feature>
<keyword evidence="14" id="KW-1185">Reference proteome</keyword>
<evidence type="ECO:0000256" key="5">
    <source>
        <dbReference type="ARBA" id="ARBA00023125"/>
    </source>
</evidence>
<feature type="region of interest" description="Disordered" evidence="10">
    <location>
        <begin position="1"/>
        <end position="20"/>
    </location>
</feature>
<gene>
    <name evidence="13" type="ORF">B0H66DRAFT_75504</name>
</gene>
<accession>A0AAE0MFP7</accession>
<dbReference type="InterPro" id="IPR011039">
    <property type="entry name" value="TFIIF_interaction"/>
</dbReference>
<evidence type="ECO:0000256" key="4">
    <source>
        <dbReference type="ARBA" id="ARBA00023015"/>
    </source>
</evidence>
<dbReference type="SUPFAM" id="SSF46785">
    <property type="entry name" value="Winged helix' DNA-binding domain"/>
    <property type="match status" value="1"/>
</dbReference>
<feature type="region of interest" description="Disordered" evidence="10">
    <location>
        <begin position="328"/>
        <end position="362"/>
    </location>
</feature>
<dbReference type="EMBL" id="JAUEDM010000001">
    <property type="protein sequence ID" value="KAK3330812.1"/>
    <property type="molecule type" value="Genomic_DNA"/>
</dbReference>
<feature type="domain" description="TFIIF beta subunit HTH" evidence="11">
    <location>
        <begin position="258"/>
        <end position="321"/>
    </location>
</feature>
<dbReference type="AlphaFoldDB" id="A0AAE0MFP7"/>
<keyword evidence="6" id="KW-0804">Transcription</keyword>
<feature type="compositionally biased region" description="Acidic residues" evidence="10">
    <location>
        <begin position="346"/>
        <end position="362"/>
    </location>
</feature>
<evidence type="ECO:0000313" key="13">
    <source>
        <dbReference type="EMBL" id="KAK3330812.1"/>
    </source>
</evidence>
<comment type="caution">
    <text evidence="13">The sequence shown here is derived from an EMBL/GenBank/DDBJ whole genome shotgun (WGS) entry which is preliminary data.</text>
</comment>
<evidence type="ECO:0000256" key="2">
    <source>
        <dbReference type="ARBA" id="ARBA00009543"/>
    </source>
</evidence>
<dbReference type="InterPro" id="IPR036388">
    <property type="entry name" value="WH-like_DNA-bd_sf"/>
</dbReference>
<dbReference type="PANTHER" id="PTHR10445">
    <property type="entry name" value="GENERAL TRANSCRIPTION FACTOR IIF SUBUNIT 2"/>
    <property type="match status" value="1"/>
</dbReference>
<feature type="compositionally biased region" description="Basic and acidic residues" evidence="10">
    <location>
        <begin position="151"/>
        <end position="163"/>
    </location>
</feature>
<dbReference type="Gene3D" id="1.10.10.10">
    <property type="entry name" value="Winged helix-like DNA-binding domain superfamily/Winged helix DNA-binding domain"/>
    <property type="match status" value="1"/>
</dbReference>
<dbReference type="Pfam" id="PF02270">
    <property type="entry name" value="TFIIF_beta"/>
    <property type="match status" value="1"/>
</dbReference>
<evidence type="ECO:0000259" key="12">
    <source>
        <dbReference type="Pfam" id="PF17683"/>
    </source>
</evidence>
<dbReference type="Pfam" id="PF17683">
    <property type="entry name" value="TFIIF_beta_N"/>
    <property type="match status" value="1"/>
</dbReference>
<dbReference type="CDD" id="cd07980">
    <property type="entry name" value="TFIIF_beta"/>
    <property type="match status" value="1"/>
</dbReference>
<evidence type="ECO:0000256" key="1">
    <source>
        <dbReference type="ARBA" id="ARBA00004123"/>
    </source>
</evidence>
<dbReference type="InterPro" id="IPR003196">
    <property type="entry name" value="TFIIF_beta"/>
</dbReference>
<feature type="compositionally biased region" description="Low complexity" evidence="10">
    <location>
        <begin position="328"/>
        <end position="345"/>
    </location>
</feature>
<feature type="region of interest" description="Disordered" evidence="10">
    <location>
        <begin position="145"/>
        <end position="174"/>
    </location>
</feature>
<evidence type="ECO:0000259" key="11">
    <source>
        <dbReference type="Pfam" id="PF02270"/>
    </source>
</evidence>
<reference evidence="13" key="2">
    <citation type="submission" date="2023-06" db="EMBL/GenBank/DDBJ databases">
        <authorList>
            <consortium name="Lawrence Berkeley National Laboratory"/>
            <person name="Haridas S."/>
            <person name="Hensen N."/>
            <person name="Bonometti L."/>
            <person name="Westerberg I."/>
            <person name="Brannstrom I.O."/>
            <person name="Guillou S."/>
            <person name="Cros-Aarteil S."/>
            <person name="Calhoun S."/>
            <person name="Kuo A."/>
            <person name="Mondo S."/>
            <person name="Pangilinan J."/>
            <person name="Riley R."/>
            <person name="Labutti K."/>
            <person name="Andreopoulos B."/>
            <person name="Lipzen A."/>
            <person name="Chen C."/>
            <person name="Yanf M."/>
            <person name="Daum C."/>
            <person name="Ng V."/>
            <person name="Clum A."/>
            <person name="Steindorff A."/>
            <person name="Ohm R."/>
            <person name="Martin F."/>
            <person name="Silar P."/>
            <person name="Natvig D."/>
            <person name="Lalanne C."/>
            <person name="Gautier V."/>
            <person name="Ament-Velasquez S.L."/>
            <person name="Kruys A."/>
            <person name="Hutchinson M.I."/>
            <person name="Powell A.J."/>
            <person name="Barry K."/>
            <person name="Miller A.N."/>
            <person name="Grigoriev I.V."/>
            <person name="Debuchy R."/>
            <person name="Gladieux P."/>
            <person name="Thoren M.H."/>
            <person name="Johannesson H."/>
        </authorList>
    </citation>
    <scope>NUCLEOTIDE SEQUENCE</scope>
    <source>
        <strain evidence="13">CBS 118394</strain>
    </source>
</reference>
<dbReference type="GO" id="GO:0005674">
    <property type="term" value="C:transcription factor TFIIF complex"/>
    <property type="evidence" value="ECO:0007669"/>
    <property type="project" value="InterPro"/>
</dbReference>
<dbReference type="Proteomes" id="UP001283341">
    <property type="component" value="Unassembled WGS sequence"/>
</dbReference>
<keyword evidence="7" id="KW-0539">Nucleus</keyword>
<dbReference type="GO" id="GO:0003677">
    <property type="term" value="F:DNA binding"/>
    <property type="evidence" value="ECO:0007669"/>
    <property type="project" value="UniProtKB-KW"/>
</dbReference>
<dbReference type="FunFam" id="1.10.10.10:FF:000035">
    <property type="entry name" value="General transcription factor IIF subunit 2"/>
    <property type="match status" value="1"/>
</dbReference>
<dbReference type="GO" id="GO:0006367">
    <property type="term" value="P:transcription initiation at RNA polymerase II promoter"/>
    <property type="evidence" value="ECO:0007669"/>
    <property type="project" value="InterPro"/>
</dbReference>
<evidence type="ECO:0000256" key="9">
    <source>
        <dbReference type="ARBA" id="ARBA00081863"/>
    </source>
</evidence>
<evidence type="ECO:0000313" key="14">
    <source>
        <dbReference type="Proteomes" id="UP001283341"/>
    </source>
</evidence>
<feature type="compositionally biased region" description="Basic and acidic residues" evidence="10">
    <location>
        <begin position="1"/>
        <end position="11"/>
    </location>
</feature>
<reference evidence="13" key="1">
    <citation type="journal article" date="2023" name="Mol. Phylogenet. Evol.">
        <title>Genome-scale phylogeny and comparative genomics of the fungal order Sordariales.</title>
        <authorList>
            <person name="Hensen N."/>
            <person name="Bonometti L."/>
            <person name="Westerberg I."/>
            <person name="Brannstrom I.O."/>
            <person name="Guillou S."/>
            <person name="Cros-Aarteil S."/>
            <person name="Calhoun S."/>
            <person name="Haridas S."/>
            <person name="Kuo A."/>
            <person name="Mondo S."/>
            <person name="Pangilinan J."/>
            <person name="Riley R."/>
            <person name="LaButti K."/>
            <person name="Andreopoulos B."/>
            <person name="Lipzen A."/>
            <person name="Chen C."/>
            <person name="Yan M."/>
            <person name="Daum C."/>
            <person name="Ng V."/>
            <person name="Clum A."/>
            <person name="Steindorff A."/>
            <person name="Ohm R.A."/>
            <person name="Martin F."/>
            <person name="Silar P."/>
            <person name="Natvig D.O."/>
            <person name="Lalanne C."/>
            <person name="Gautier V."/>
            <person name="Ament-Velasquez S.L."/>
            <person name="Kruys A."/>
            <person name="Hutchinson M.I."/>
            <person name="Powell A.J."/>
            <person name="Barry K."/>
            <person name="Miller A.N."/>
            <person name="Grigoriev I.V."/>
            <person name="Debuchy R."/>
            <person name="Gladieux P."/>
            <person name="Hiltunen Thoren M."/>
            <person name="Johannesson H."/>
        </authorList>
    </citation>
    <scope>NUCLEOTIDE SEQUENCE</scope>
    <source>
        <strain evidence="13">CBS 118394</strain>
    </source>
</reference>